<dbReference type="FunFam" id="3.40.50.720:FF:000131">
    <property type="entry name" value="Short-chain dehydrogenase/reductase 3"/>
    <property type="match status" value="1"/>
</dbReference>
<dbReference type="PRINTS" id="PR00080">
    <property type="entry name" value="SDRFAMILY"/>
</dbReference>
<dbReference type="GeneID" id="8501973"/>
<evidence type="ECO:0000256" key="11">
    <source>
        <dbReference type="ARBA" id="ARBA00082544"/>
    </source>
</evidence>
<keyword evidence="5" id="KW-1133">Transmembrane helix</keyword>
<keyword evidence="6" id="KW-0560">Oxidoreductase</keyword>
<dbReference type="Gene3D" id="3.40.50.720">
    <property type="entry name" value="NAD(P)-binding Rossmann-like Domain"/>
    <property type="match status" value="1"/>
</dbReference>
<proteinExistence type="inferred from homology"/>
<name>A0A179V0F4_BLAGS</name>
<evidence type="ECO:0000256" key="10">
    <source>
        <dbReference type="ARBA" id="ARBA00068717"/>
    </source>
</evidence>
<evidence type="ECO:0000256" key="3">
    <source>
        <dbReference type="ARBA" id="ARBA00022692"/>
    </source>
</evidence>
<gene>
    <name evidence="13" type="ORF">BDBG_08168</name>
</gene>
<evidence type="ECO:0000256" key="7">
    <source>
        <dbReference type="ARBA" id="ARBA00023098"/>
    </source>
</evidence>
<reference evidence="14" key="1">
    <citation type="journal article" date="2015" name="PLoS Genet.">
        <title>The dynamic genome and transcriptome of the human fungal pathogen Blastomyces and close relative Emmonsia.</title>
        <authorList>
            <person name="Munoz J.F."/>
            <person name="Gauthier G.M."/>
            <person name="Desjardins C.A."/>
            <person name="Gallo J.E."/>
            <person name="Holder J."/>
            <person name="Sullivan T.D."/>
            <person name="Marty A.J."/>
            <person name="Carmen J.C."/>
            <person name="Chen Z."/>
            <person name="Ding L."/>
            <person name="Gujja S."/>
            <person name="Magrini V."/>
            <person name="Misas E."/>
            <person name="Mitreva M."/>
            <person name="Priest M."/>
            <person name="Saif S."/>
            <person name="Whiston E.A."/>
            <person name="Young S."/>
            <person name="Zeng Q."/>
            <person name="Goldman W.E."/>
            <person name="Mardis E.R."/>
            <person name="Taylor J.W."/>
            <person name="McEwen J.G."/>
            <person name="Clay O.K."/>
            <person name="Klein B.S."/>
            <person name="Cuomo C.A."/>
        </authorList>
    </citation>
    <scope>NUCLEOTIDE SEQUENCE [LARGE SCALE GENOMIC DNA]</scope>
    <source>
        <strain evidence="14">SLH14081</strain>
    </source>
</reference>
<comment type="subcellular location">
    <subcellularLocation>
        <location evidence="1">Membrane</location>
        <topology evidence="1">Multi-pass membrane protein</topology>
    </subcellularLocation>
</comment>
<evidence type="ECO:0000256" key="6">
    <source>
        <dbReference type="ARBA" id="ARBA00023002"/>
    </source>
</evidence>
<dbReference type="PANTHER" id="PTHR24322:SF736">
    <property type="entry name" value="RETINOL DEHYDROGENASE 10"/>
    <property type="match status" value="1"/>
</dbReference>
<dbReference type="RefSeq" id="XP_002621545.1">
    <property type="nucleotide sequence ID" value="XM_002621499.2"/>
</dbReference>
<evidence type="ECO:0000256" key="12">
    <source>
        <dbReference type="RuleBase" id="RU000363"/>
    </source>
</evidence>
<keyword evidence="4" id="KW-0521">NADP</keyword>
<dbReference type="GO" id="GO:0052650">
    <property type="term" value="F:all-trans-retinol dehydrogenase (NADP+) activity"/>
    <property type="evidence" value="ECO:0007669"/>
    <property type="project" value="UniProtKB-ARBA"/>
</dbReference>
<evidence type="ECO:0000256" key="2">
    <source>
        <dbReference type="ARBA" id="ARBA00006484"/>
    </source>
</evidence>
<accession>A0A179V0F4</accession>
<comment type="function">
    <text evidence="9">Catalyzes the reduction of all-trans-retinal to all-trans-retinol in the presence of NADPH.</text>
</comment>
<dbReference type="PRINTS" id="PR00081">
    <property type="entry name" value="GDHRDH"/>
</dbReference>
<dbReference type="EMBL" id="GG657469">
    <property type="protein sequence ID" value="OAT12877.1"/>
    <property type="molecule type" value="Genomic_DNA"/>
</dbReference>
<dbReference type="OrthoDB" id="10253736at2759"/>
<evidence type="ECO:0000256" key="5">
    <source>
        <dbReference type="ARBA" id="ARBA00022989"/>
    </source>
</evidence>
<dbReference type="AlphaFoldDB" id="A0A179V0F4"/>
<evidence type="ECO:0000256" key="4">
    <source>
        <dbReference type="ARBA" id="ARBA00022857"/>
    </source>
</evidence>
<dbReference type="VEuPathDB" id="FungiDB:BDBG_08168"/>
<keyword evidence="8" id="KW-0472">Membrane</keyword>
<dbReference type="Proteomes" id="UP000002038">
    <property type="component" value="Unassembled WGS sequence"/>
</dbReference>
<evidence type="ECO:0000313" key="14">
    <source>
        <dbReference type="Proteomes" id="UP000002038"/>
    </source>
</evidence>
<evidence type="ECO:0000256" key="8">
    <source>
        <dbReference type="ARBA" id="ARBA00023136"/>
    </source>
</evidence>
<keyword evidence="7" id="KW-0443">Lipid metabolism</keyword>
<dbReference type="GO" id="GO:0016020">
    <property type="term" value="C:membrane"/>
    <property type="evidence" value="ECO:0007669"/>
    <property type="project" value="UniProtKB-SubCell"/>
</dbReference>
<dbReference type="PANTHER" id="PTHR24322">
    <property type="entry name" value="PKSB"/>
    <property type="match status" value="1"/>
</dbReference>
<organism evidence="13 14">
    <name type="scientific">Blastomyces gilchristii (strain SLH14081)</name>
    <name type="common">Blastomyces dermatitidis</name>
    <dbReference type="NCBI Taxonomy" id="559298"/>
    <lineage>
        <taxon>Eukaryota</taxon>
        <taxon>Fungi</taxon>
        <taxon>Dikarya</taxon>
        <taxon>Ascomycota</taxon>
        <taxon>Pezizomycotina</taxon>
        <taxon>Eurotiomycetes</taxon>
        <taxon>Eurotiomycetidae</taxon>
        <taxon>Onygenales</taxon>
        <taxon>Ajellomycetaceae</taxon>
        <taxon>Blastomyces</taxon>
    </lineage>
</organism>
<keyword evidence="14" id="KW-1185">Reference proteome</keyword>
<comment type="similarity">
    <text evidence="2 12">Belongs to the short-chain dehydrogenases/reductases (SDR) family.</text>
</comment>
<evidence type="ECO:0000256" key="9">
    <source>
        <dbReference type="ARBA" id="ARBA00059620"/>
    </source>
</evidence>
<dbReference type="InterPro" id="IPR002347">
    <property type="entry name" value="SDR_fam"/>
</dbReference>
<protein>
    <recommendedName>
        <fullName evidence="10">Short-chain dehydrogenase/reductase 3</fullName>
    </recommendedName>
    <alternativeName>
        <fullName evidence="11">Retinal short-chain dehydrogenase/reductase 1</fullName>
    </alternativeName>
</protein>
<keyword evidence="3" id="KW-0812">Transmembrane</keyword>
<evidence type="ECO:0000313" key="13">
    <source>
        <dbReference type="EMBL" id="OAT12877.1"/>
    </source>
</evidence>
<sequence length="347" mass="38011">MASRRWPSREGFTADVVGHLIKSTALAPSLTLPLYLLSQYTAKGRAVAATRPQGLRALKYLLAIGLVRSLNGLINRYALNHGTSDTYNWKQEIAIVTGGSDGIGRRVAVLLAARGVKVAVLDIQPLKYHPPANVRYFQCNIASVEAVAAAAAEVRAALGEPTILINNAGIASGLTILDGTEDSTRKLFDVNTLSHYWLAREFLPKMIERNHGMVVTVASQAGYVVSANMVDYSATKSAAVAFHEGLTTELVTRYNAPKVRTVLVSQGFARTYLSRDLNAENTFFNPLLEPETVAEALVQQVLTGSSGHIMLPGSTGFFARTLRVFPYWFQNRMRDKCERLMRPPSMR</sequence>
<dbReference type="SUPFAM" id="SSF51735">
    <property type="entry name" value="NAD(P)-binding Rossmann-fold domains"/>
    <property type="match status" value="1"/>
</dbReference>
<dbReference type="InterPro" id="IPR036291">
    <property type="entry name" value="NAD(P)-bd_dom_sf"/>
</dbReference>
<dbReference type="Pfam" id="PF00106">
    <property type="entry name" value="adh_short"/>
    <property type="match status" value="1"/>
</dbReference>
<dbReference type="KEGG" id="bgh:BDBG_08168"/>
<evidence type="ECO:0000256" key="1">
    <source>
        <dbReference type="ARBA" id="ARBA00004141"/>
    </source>
</evidence>